<dbReference type="EMBL" id="LC168164">
    <property type="protein sequence ID" value="BAV39331.1"/>
    <property type="molecule type" value="Genomic_DNA"/>
</dbReference>
<keyword evidence="2" id="KW-1185">Reference proteome</keyword>
<dbReference type="Proteomes" id="UP000224877">
    <property type="component" value="Segment"/>
</dbReference>
<organism evidence="1 2">
    <name type="scientific">Tenacibaculum phage pT24</name>
    <dbReference type="NCBI Taxonomy" id="1880590"/>
    <lineage>
        <taxon>Viruses</taxon>
        <taxon>Duplodnaviria</taxon>
        <taxon>Heunggongvirae</taxon>
        <taxon>Uroviricota</taxon>
        <taxon>Caudoviricetes</taxon>
        <taxon>Kungbxnavirus</taxon>
        <taxon>Kungbxnavirus pT24</taxon>
    </lineage>
</organism>
<protein>
    <submittedName>
        <fullName evidence="1">Uncharacterized protein</fullName>
    </submittedName>
</protein>
<accession>A0A1B4XWZ6</accession>
<proteinExistence type="predicted"/>
<sequence>MKSILEYVTESRNKTVKADLGHSNMGGWDSIYNKSKMENGDYQYVALISPTTGEINWRGVFKDTEGKNLDKASYDYIMKVSNKYAKKNKNLKKVEKRVKDIFKAKKPVKVQYPEGKVKDAVIDNGRLVFIENGIGLFSHSINDVIELVAKKSYDIVESVNESKETDFVVGQPFMYGNFATTVVSVTETTVELDADGEIFEAKIEDLF</sequence>
<gene>
    <name evidence="1" type="ORF">BPT24_207</name>
</gene>
<name>A0A1B4XWZ6_9CAUD</name>
<evidence type="ECO:0000313" key="2">
    <source>
        <dbReference type="Proteomes" id="UP000224877"/>
    </source>
</evidence>
<evidence type="ECO:0000313" key="1">
    <source>
        <dbReference type="EMBL" id="BAV39331.1"/>
    </source>
</evidence>
<reference evidence="1 2" key="1">
    <citation type="submission" date="2016-07" db="EMBL/GenBank/DDBJ databases">
        <title>Characterization of three bacteriophages infecting bacteria isolated from shrimp culture pond water.</title>
        <authorList>
            <person name="Khoa H.V."/>
        </authorList>
    </citation>
    <scope>NUCLEOTIDE SEQUENCE [LARGE SCALE GENOMIC DNA]</scope>
</reference>